<dbReference type="CDD" id="cd18186">
    <property type="entry name" value="BTB_POZ_ZBTB_KLHL-like"/>
    <property type="match status" value="1"/>
</dbReference>
<accession>A0AAD2JH45</accession>
<keyword evidence="8" id="KW-1185">Reference proteome</keyword>
<dbReference type="FunFam" id="1.10.10.10:FF:000479">
    <property type="entry name" value="Predicted protein"/>
    <property type="match status" value="2"/>
</dbReference>
<feature type="compositionally biased region" description="Polar residues" evidence="5">
    <location>
        <begin position="406"/>
        <end position="418"/>
    </location>
</feature>
<dbReference type="InterPro" id="IPR000210">
    <property type="entry name" value="BTB/POZ_dom"/>
</dbReference>
<keyword evidence="2" id="KW-0238">DNA-binding</keyword>
<dbReference type="PANTHER" id="PTHR10015">
    <property type="entry name" value="HEAT SHOCK TRANSCRIPTION FACTOR"/>
    <property type="match status" value="1"/>
</dbReference>
<dbReference type="SMART" id="SM00225">
    <property type="entry name" value="BTB"/>
    <property type="match status" value="1"/>
</dbReference>
<reference evidence="7" key="1">
    <citation type="submission" date="2023-08" db="EMBL/GenBank/DDBJ databases">
        <authorList>
            <person name="Audoor S."/>
            <person name="Bilcke G."/>
        </authorList>
    </citation>
    <scope>NUCLEOTIDE SEQUENCE</scope>
</reference>
<dbReference type="PANTHER" id="PTHR10015:SF206">
    <property type="entry name" value="HSF-TYPE DNA-BINDING DOMAIN-CONTAINING PROTEIN"/>
    <property type="match status" value="1"/>
</dbReference>
<evidence type="ECO:0000256" key="1">
    <source>
        <dbReference type="ARBA" id="ARBA00004123"/>
    </source>
</evidence>
<dbReference type="InterPro" id="IPR036388">
    <property type="entry name" value="WH-like_DNA-bd_sf"/>
</dbReference>
<dbReference type="Gene3D" id="3.30.710.10">
    <property type="entry name" value="Potassium Channel Kv1.1, Chain A"/>
    <property type="match status" value="1"/>
</dbReference>
<dbReference type="Pfam" id="PF00651">
    <property type="entry name" value="BTB"/>
    <property type="match status" value="1"/>
</dbReference>
<gene>
    <name evidence="7" type="ORF">CYCCA115_LOCUS11776</name>
</gene>
<comment type="caution">
    <text evidence="7">The sequence shown here is derived from an EMBL/GenBank/DDBJ whole genome shotgun (WGS) entry which is preliminary data.</text>
</comment>
<dbReference type="GO" id="GO:0043565">
    <property type="term" value="F:sequence-specific DNA binding"/>
    <property type="evidence" value="ECO:0007669"/>
    <property type="project" value="InterPro"/>
</dbReference>
<protein>
    <recommendedName>
        <fullName evidence="6">BTB domain-containing protein</fullName>
    </recommendedName>
</protein>
<dbReference type="InterPro" id="IPR011333">
    <property type="entry name" value="SKP1/BTB/POZ_sf"/>
</dbReference>
<dbReference type="InterPro" id="IPR000232">
    <property type="entry name" value="HSF_DNA-bd"/>
</dbReference>
<feature type="region of interest" description="Disordered" evidence="5">
    <location>
        <begin position="406"/>
        <end position="426"/>
    </location>
</feature>
<sequence length="727" mass="82967">MFKHEYCRGFDILNHAIRMGNTEDELRLGAQQTLSGSSHVSPEVVSSPMQSSNSFQFPWKLYDMLEQAEQDGLHDIVAWQGDGATYGTSFRVFKPQVFVEKLMPRYFKQTKYKSFQRQLNLYGYTRINEGPGKGGYKHKHFLRGNKDLCQYISRQSSEESGSNTVGATVSSSSNPTFYKSLGALSTHIPMIAPRNATRTQINTVSPETSTNQFAAKPANFQLCDKKEITDQYRALIQKDYQFPWKLYEMLDNAPINDYEHIVSWQPPGNNCFRVHDPIMFVSCVMPLFFKQTKYKSFQRQLNLYGFSRVDEGPNRGSYWHKLFQKDRKDLLNGMNRQKIFQCESRLQIRSRGTGKDSAGKENSAQSLDVSEPISSNSVLESSGSEVKCIDHGIPTILQSMAEGQGTQNEFWSPTSTPDKNPDVEVDNEMSSSRFKWRRTISDGSSDWIIVVLHNDTFERESFHVHRRALSCGERKSNYFARLFQGASPSSTENVLVLGTAEAAIFSKVLDYIYFNITPKLDMRTAFSFFTMGKSLGIDSLRQLVVDFYRDSMDRENIEDFIQVVSDFEDNSLLEAAIDYFATEMKSMDVSLAGKLKPQILRRILCVKKDQPERLRCDATTTSRYVAESLHNHAKSLSRDQLQQMVDDEILTSIDAVTAIKLLAVETSVGYGEQTRFVDSSLRHRCVTTITKEWSRLRNEFEKSPTLVNAFKSVSSEVLFEILMKTTQ</sequence>
<dbReference type="EMBL" id="CAKOGP040001755">
    <property type="protein sequence ID" value="CAJ1948775.1"/>
    <property type="molecule type" value="Genomic_DNA"/>
</dbReference>
<dbReference type="AlphaFoldDB" id="A0AAD2JH45"/>
<feature type="domain" description="BTB" evidence="6">
    <location>
        <begin position="445"/>
        <end position="513"/>
    </location>
</feature>
<evidence type="ECO:0000256" key="2">
    <source>
        <dbReference type="ARBA" id="ARBA00023125"/>
    </source>
</evidence>
<evidence type="ECO:0000313" key="8">
    <source>
        <dbReference type="Proteomes" id="UP001295423"/>
    </source>
</evidence>
<keyword evidence="3" id="KW-0539">Nucleus</keyword>
<evidence type="ECO:0000313" key="7">
    <source>
        <dbReference type="EMBL" id="CAJ1948775.1"/>
    </source>
</evidence>
<evidence type="ECO:0000256" key="3">
    <source>
        <dbReference type="ARBA" id="ARBA00023242"/>
    </source>
</evidence>
<dbReference type="SUPFAM" id="SSF46785">
    <property type="entry name" value="Winged helix' DNA-binding domain"/>
    <property type="match status" value="2"/>
</dbReference>
<dbReference type="GO" id="GO:0005634">
    <property type="term" value="C:nucleus"/>
    <property type="evidence" value="ECO:0007669"/>
    <property type="project" value="UniProtKB-SubCell"/>
</dbReference>
<feature type="region of interest" description="Disordered" evidence="5">
    <location>
        <begin position="350"/>
        <end position="378"/>
    </location>
</feature>
<evidence type="ECO:0000256" key="4">
    <source>
        <dbReference type="RuleBase" id="RU004020"/>
    </source>
</evidence>
<evidence type="ECO:0000256" key="5">
    <source>
        <dbReference type="SAM" id="MobiDB-lite"/>
    </source>
</evidence>
<dbReference type="Gene3D" id="1.10.10.10">
    <property type="entry name" value="Winged helix-like DNA-binding domain superfamily/Winged helix DNA-binding domain"/>
    <property type="match status" value="2"/>
</dbReference>
<dbReference type="Proteomes" id="UP001295423">
    <property type="component" value="Unassembled WGS sequence"/>
</dbReference>
<comment type="subcellular location">
    <subcellularLocation>
        <location evidence="1">Nucleus</location>
    </subcellularLocation>
</comment>
<organism evidence="7 8">
    <name type="scientific">Cylindrotheca closterium</name>
    <dbReference type="NCBI Taxonomy" id="2856"/>
    <lineage>
        <taxon>Eukaryota</taxon>
        <taxon>Sar</taxon>
        <taxon>Stramenopiles</taxon>
        <taxon>Ochrophyta</taxon>
        <taxon>Bacillariophyta</taxon>
        <taxon>Bacillariophyceae</taxon>
        <taxon>Bacillariophycidae</taxon>
        <taxon>Bacillariales</taxon>
        <taxon>Bacillariaceae</taxon>
        <taxon>Cylindrotheca</taxon>
    </lineage>
</organism>
<proteinExistence type="inferred from homology"/>
<dbReference type="GO" id="GO:0003700">
    <property type="term" value="F:DNA-binding transcription factor activity"/>
    <property type="evidence" value="ECO:0007669"/>
    <property type="project" value="InterPro"/>
</dbReference>
<dbReference type="InterPro" id="IPR036390">
    <property type="entry name" value="WH_DNA-bd_sf"/>
</dbReference>
<comment type="similarity">
    <text evidence="4">Belongs to the HSF family.</text>
</comment>
<dbReference type="SMART" id="SM00415">
    <property type="entry name" value="HSF"/>
    <property type="match status" value="2"/>
</dbReference>
<dbReference type="Pfam" id="PF00447">
    <property type="entry name" value="HSF_DNA-bind"/>
    <property type="match status" value="2"/>
</dbReference>
<dbReference type="PROSITE" id="PS50097">
    <property type="entry name" value="BTB"/>
    <property type="match status" value="1"/>
</dbReference>
<dbReference type="SUPFAM" id="SSF54695">
    <property type="entry name" value="POZ domain"/>
    <property type="match status" value="1"/>
</dbReference>
<evidence type="ECO:0000259" key="6">
    <source>
        <dbReference type="PROSITE" id="PS50097"/>
    </source>
</evidence>
<name>A0AAD2JH45_9STRA</name>